<dbReference type="OrthoDB" id="5289641at2759"/>
<feature type="region of interest" description="Disordered" evidence="1">
    <location>
        <begin position="1"/>
        <end position="22"/>
    </location>
</feature>
<protein>
    <submittedName>
        <fullName evidence="2">Uncharacterized protein</fullName>
    </submittedName>
</protein>
<evidence type="ECO:0000313" key="2">
    <source>
        <dbReference type="EMBL" id="KAF2127574.1"/>
    </source>
</evidence>
<proteinExistence type="predicted"/>
<organism evidence="2 3">
    <name type="scientific">Dothidotthia symphoricarpi CBS 119687</name>
    <dbReference type="NCBI Taxonomy" id="1392245"/>
    <lineage>
        <taxon>Eukaryota</taxon>
        <taxon>Fungi</taxon>
        <taxon>Dikarya</taxon>
        <taxon>Ascomycota</taxon>
        <taxon>Pezizomycotina</taxon>
        <taxon>Dothideomycetes</taxon>
        <taxon>Pleosporomycetidae</taxon>
        <taxon>Pleosporales</taxon>
        <taxon>Dothidotthiaceae</taxon>
        <taxon>Dothidotthia</taxon>
    </lineage>
</organism>
<dbReference type="RefSeq" id="XP_033521963.1">
    <property type="nucleotide sequence ID" value="XM_033670633.1"/>
</dbReference>
<dbReference type="PANTHER" id="PTHR39697">
    <property type="entry name" value="RICIN B LECTIN DOMAIN-CONTAINING PROTEIN-RELATED"/>
    <property type="match status" value="1"/>
</dbReference>
<name>A0A6A6A904_9PLEO</name>
<sequence length="177" mass="19881">MSLKEIDTTSVPDTENWTAYTPPSSIAATSKECSAFEPPWPGSTYIIRSVSTGKVVAFRKGQIVLSKGDGNAGICWECVDDNGWLGFRDPASYRLLGYGENHEIRCEATEHKIWEHFCVRQKPGGGYLLMMTEYDDWKNAAWQGLRPLGIKIDDGLEKLVKVTGWEDKSAVWEFIKV</sequence>
<dbReference type="EMBL" id="ML977510">
    <property type="protein sequence ID" value="KAF2127574.1"/>
    <property type="molecule type" value="Genomic_DNA"/>
</dbReference>
<feature type="compositionally biased region" description="Polar residues" evidence="1">
    <location>
        <begin position="8"/>
        <end position="22"/>
    </location>
</feature>
<dbReference type="AlphaFoldDB" id="A0A6A6A904"/>
<reference evidence="2" key="1">
    <citation type="journal article" date="2020" name="Stud. Mycol.">
        <title>101 Dothideomycetes genomes: a test case for predicting lifestyles and emergence of pathogens.</title>
        <authorList>
            <person name="Haridas S."/>
            <person name="Albert R."/>
            <person name="Binder M."/>
            <person name="Bloem J."/>
            <person name="Labutti K."/>
            <person name="Salamov A."/>
            <person name="Andreopoulos B."/>
            <person name="Baker S."/>
            <person name="Barry K."/>
            <person name="Bills G."/>
            <person name="Bluhm B."/>
            <person name="Cannon C."/>
            <person name="Castanera R."/>
            <person name="Culley D."/>
            <person name="Daum C."/>
            <person name="Ezra D."/>
            <person name="Gonzalez J."/>
            <person name="Henrissat B."/>
            <person name="Kuo A."/>
            <person name="Liang C."/>
            <person name="Lipzen A."/>
            <person name="Lutzoni F."/>
            <person name="Magnuson J."/>
            <person name="Mondo S."/>
            <person name="Nolan M."/>
            <person name="Ohm R."/>
            <person name="Pangilinan J."/>
            <person name="Park H.-J."/>
            <person name="Ramirez L."/>
            <person name="Alfaro M."/>
            <person name="Sun H."/>
            <person name="Tritt A."/>
            <person name="Yoshinaga Y."/>
            <person name="Zwiers L.-H."/>
            <person name="Turgeon B."/>
            <person name="Goodwin S."/>
            <person name="Spatafora J."/>
            <person name="Crous P."/>
            <person name="Grigoriev I."/>
        </authorList>
    </citation>
    <scope>NUCLEOTIDE SEQUENCE</scope>
    <source>
        <strain evidence="2">CBS 119687</strain>
    </source>
</reference>
<evidence type="ECO:0000256" key="1">
    <source>
        <dbReference type="SAM" id="MobiDB-lite"/>
    </source>
</evidence>
<dbReference type="PANTHER" id="PTHR39697:SF2">
    <property type="entry name" value="CYANOVIRIN-N DOMAIN-CONTAINING PROTEIN"/>
    <property type="match status" value="1"/>
</dbReference>
<dbReference type="GeneID" id="54411065"/>
<accession>A0A6A6A904</accession>
<dbReference type="Proteomes" id="UP000799771">
    <property type="component" value="Unassembled WGS sequence"/>
</dbReference>
<keyword evidence="3" id="KW-1185">Reference proteome</keyword>
<gene>
    <name evidence="2" type="ORF">P153DRAFT_387316</name>
</gene>
<evidence type="ECO:0000313" key="3">
    <source>
        <dbReference type="Proteomes" id="UP000799771"/>
    </source>
</evidence>